<feature type="transmembrane region" description="Helical" evidence="1">
    <location>
        <begin position="326"/>
        <end position="344"/>
    </location>
</feature>
<feature type="transmembrane region" description="Helical" evidence="1">
    <location>
        <begin position="453"/>
        <end position="475"/>
    </location>
</feature>
<accession>A0AB39I803</accession>
<reference evidence="2" key="1">
    <citation type="submission" date="2024-07" db="EMBL/GenBank/DDBJ databases">
        <title>Identification and characteristics of a novel species of coltsfoot's symbiotic bacteria.</title>
        <authorList>
            <person name="Juszczyk A."/>
            <person name="Jasielczuk I."/>
            <person name="Gurgul A."/>
            <person name="Rogala M."/>
            <person name="Kowalczyk A."/>
            <person name="Szmatola T."/>
            <person name="Kosecka-Strojek M."/>
            <person name="Arent Z."/>
            <person name="Latowski D."/>
        </authorList>
    </citation>
    <scope>NUCLEOTIDE SEQUENCE</scope>
    <source>
        <strain evidence="2">Hg7Tf</strain>
    </source>
</reference>
<dbReference type="RefSeq" id="WP_101292879.1">
    <property type="nucleotide sequence ID" value="NZ_CP162607.1"/>
</dbReference>
<sequence length="577" mass="64227">MSQPLSIVIGVSGHRDVLTQDAARIERQFRELIASLRRQYPDLALRVITGLAEGADQLIARTALALRKEGLPVEPVTVYPMPLAHYREDFHGAALEAFDALHAELEALGLPVLELPQVSERQQAYCNLGDYLLNKSDILVVIWDGNLSANRGAQPKPGGTEHLTLQALQPLALLARTRDTASQLRNDISRYLHDVDTVPVYRISANRQSASAIDQNCGYILSAGAEGVSVSDKPPANTLEHLRELNRSSQALAHTSKSQGHWPSGDQPFYSQRSADLKSIGELFQRFDGLANAMQLKTDRTHRTVAGLTLLLTSVFLFYAKILPVALVLAGYVCLFVLSFLWYLRAKPNRTKFRYAFYRAVSESLRIEFFWQALGLVDPQGNASLAQRLPAQGQDKRRTIVSLIRQASLGGNHTSVLPVERSKVLNDWIAAQRAYYHKARHRLHLKHEKIERVVKATICIPVILCVLLLSFYSFFKHTTLPGLELAWKDLIVFAIGWIPVIGAVLELHANNTSIKELHAQYQSTERYLERVEALVASPQAEGMGPAVFEVVGVELSREHMSWLATTERKAIVPAHGG</sequence>
<dbReference type="EMBL" id="CP162607">
    <property type="protein sequence ID" value="XDK38083.1"/>
    <property type="molecule type" value="Genomic_DNA"/>
</dbReference>
<organism evidence="2">
    <name type="scientific">Pseudomonas sp. Hg7Tf</name>
    <dbReference type="NCBI Taxonomy" id="3236988"/>
    <lineage>
        <taxon>Bacteria</taxon>
        <taxon>Pseudomonadati</taxon>
        <taxon>Pseudomonadota</taxon>
        <taxon>Gammaproteobacteria</taxon>
        <taxon>Pseudomonadales</taxon>
        <taxon>Pseudomonadaceae</taxon>
        <taxon>Pseudomonas</taxon>
    </lineage>
</organism>
<name>A0AB39I803_9PSED</name>
<dbReference type="SUPFAM" id="SSF102405">
    <property type="entry name" value="MCP/YpsA-like"/>
    <property type="match status" value="1"/>
</dbReference>
<dbReference type="AlphaFoldDB" id="A0AB39I803"/>
<evidence type="ECO:0000256" key="1">
    <source>
        <dbReference type="SAM" id="Phobius"/>
    </source>
</evidence>
<keyword evidence="1" id="KW-0472">Membrane</keyword>
<keyword evidence="1" id="KW-1133">Transmembrane helix</keyword>
<protein>
    <submittedName>
        <fullName evidence="2">Uncharacterized protein</fullName>
    </submittedName>
</protein>
<evidence type="ECO:0000313" key="2">
    <source>
        <dbReference type="EMBL" id="XDK38083.1"/>
    </source>
</evidence>
<gene>
    <name evidence="2" type="ORF">AB4Y39_05255</name>
</gene>
<keyword evidence="1" id="KW-0812">Transmembrane</keyword>
<proteinExistence type="predicted"/>
<dbReference type="Gene3D" id="3.40.50.450">
    <property type="match status" value="1"/>
</dbReference>
<feature type="transmembrane region" description="Helical" evidence="1">
    <location>
        <begin position="490"/>
        <end position="509"/>
    </location>
</feature>